<dbReference type="EMBL" id="BGZK01000187">
    <property type="protein sequence ID" value="GBP26970.1"/>
    <property type="molecule type" value="Genomic_DNA"/>
</dbReference>
<keyword evidence="2" id="KW-1185">Reference proteome</keyword>
<reference evidence="1 2" key="1">
    <citation type="journal article" date="2019" name="Commun. Biol.">
        <title>The bagworm genome reveals a unique fibroin gene that provides high tensile strength.</title>
        <authorList>
            <person name="Kono N."/>
            <person name="Nakamura H."/>
            <person name="Ohtoshi R."/>
            <person name="Tomita M."/>
            <person name="Numata K."/>
            <person name="Arakawa K."/>
        </authorList>
    </citation>
    <scope>NUCLEOTIDE SEQUENCE [LARGE SCALE GENOMIC DNA]</scope>
</reference>
<evidence type="ECO:0000313" key="2">
    <source>
        <dbReference type="Proteomes" id="UP000299102"/>
    </source>
</evidence>
<dbReference type="AlphaFoldDB" id="A0A4C1ULC7"/>
<dbReference type="Proteomes" id="UP000299102">
    <property type="component" value="Unassembled WGS sequence"/>
</dbReference>
<protein>
    <submittedName>
        <fullName evidence="1">Uncharacterized protein</fullName>
    </submittedName>
</protein>
<gene>
    <name evidence="1" type="ORF">EVAR_95756_1</name>
</gene>
<accession>A0A4C1ULC7</accession>
<evidence type="ECO:0000313" key="1">
    <source>
        <dbReference type="EMBL" id="GBP26970.1"/>
    </source>
</evidence>
<comment type="caution">
    <text evidence="1">The sequence shown here is derived from an EMBL/GenBank/DDBJ whole genome shotgun (WGS) entry which is preliminary data.</text>
</comment>
<proteinExistence type="predicted"/>
<name>A0A4C1ULC7_EUMVA</name>
<organism evidence="1 2">
    <name type="scientific">Eumeta variegata</name>
    <name type="common">Bagworm moth</name>
    <name type="synonym">Eumeta japonica</name>
    <dbReference type="NCBI Taxonomy" id="151549"/>
    <lineage>
        <taxon>Eukaryota</taxon>
        <taxon>Metazoa</taxon>
        <taxon>Ecdysozoa</taxon>
        <taxon>Arthropoda</taxon>
        <taxon>Hexapoda</taxon>
        <taxon>Insecta</taxon>
        <taxon>Pterygota</taxon>
        <taxon>Neoptera</taxon>
        <taxon>Endopterygota</taxon>
        <taxon>Lepidoptera</taxon>
        <taxon>Glossata</taxon>
        <taxon>Ditrysia</taxon>
        <taxon>Tineoidea</taxon>
        <taxon>Psychidae</taxon>
        <taxon>Oiketicinae</taxon>
        <taxon>Eumeta</taxon>
    </lineage>
</organism>
<sequence>MEEENSAKCILSRYKDFFFDATQAERIRRAVEKEEMKILIQKLHPKGLVYTMKRWRPSTACTTARGLAGTHPAPSTR</sequence>